<dbReference type="Proteomes" id="UP000295124">
    <property type="component" value="Unassembled WGS sequence"/>
</dbReference>
<evidence type="ECO:0000313" key="3">
    <source>
        <dbReference type="Proteomes" id="UP000295124"/>
    </source>
</evidence>
<protein>
    <submittedName>
        <fullName evidence="2">Uncharacterized protein</fullName>
    </submittedName>
</protein>
<gene>
    <name evidence="2" type="ORF">E1263_11835</name>
</gene>
<feature type="chain" id="PRO_5020817567" evidence="1">
    <location>
        <begin position="28"/>
        <end position="127"/>
    </location>
</feature>
<reference evidence="2 3" key="1">
    <citation type="submission" date="2019-03" db="EMBL/GenBank/DDBJ databases">
        <title>Draft genome sequences of novel Actinobacteria.</title>
        <authorList>
            <person name="Sahin N."/>
            <person name="Ay H."/>
            <person name="Saygin H."/>
        </authorList>
    </citation>
    <scope>NUCLEOTIDE SEQUENCE [LARGE SCALE GENOMIC DNA]</scope>
    <source>
        <strain evidence="2 3">JCM 13523</strain>
    </source>
</reference>
<proteinExistence type="predicted"/>
<dbReference type="OrthoDB" id="9990173at2"/>
<evidence type="ECO:0000313" key="2">
    <source>
        <dbReference type="EMBL" id="TDD60302.1"/>
    </source>
</evidence>
<feature type="signal peptide" evidence="1">
    <location>
        <begin position="1"/>
        <end position="27"/>
    </location>
</feature>
<accession>A0A4R4ZTE3</accession>
<keyword evidence="3" id="KW-1185">Reference proteome</keyword>
<name>A0A4R4ZTE3_9ACTN</name>
<organism evidence="2 3">
    <name type="scientific">Kribbella antibiotica</name>
    <dbReference type="NCBI Taxonomy" id="190195"/>
    <lineage>
        <taxon>Bacteria</taxon>
        <taxon>Bacillati</taxon>
        <taxon>Actinomycetota</taxon>
        <taxon>Actinomycetes</taxon>
        <taxon>Propionibacteriales</taxon>
        <taxon>Kribbellaceae</taxon>
        <taxon>Kribbella</taxon>
    </lineage>
</organism>
<dbReference type="RefSeq" id="WP_132167288.1">
    <property type="nucleotide sequence ID" value="NZ_SMKX01000026.1"/>
</dbReference>
<comment type="caution">
    <text evidence="2">The sequence shown here is derived from an EMBL/GenBank/DDBJ whole genome shotgun (WGS) entry which is preliminary data.</text>
</comment>
<sequence>MKARVLKALVGVAVTLSGLLVASPAHAVSTSVTSPDGGAYGRVIVGANGNYTFNAEDKSCDARGAVLHQRTFEGAWGRTVSDGSCHGDGVYLGPFTGGHGVQIEFYVCNTNTRTGYKSCSAKKRVTT</sequence>
<dbReference type="EMBL" id="SMKX01000026">
    <property type="protein sequence ID" value="TDD60302.1"/>
    <property type="molecule type" value="Genomic_DNA"/>
</dbReference>
<dbReference type="AlphaFoldDB" id="A0A4R4ZTE3"/>
<keyword evidence="1" id="KW-0732">Signal</keyword>
<evidence type="ECO:0000256" key="1">
    <source>
        <dbReference type="SAM" id="SignalP"/>
    </source>
</evidence>